<dbReference type="Gene3D" id="2.40.390.10">
    <property type="entry name" value="CV3147-like"/>
    <property type="match status" value="1"/>
</dbReference>
<dbReference type="RefSeq" id="WP_034540629.1">
    <property type="nucleotide sequence ID" value="NZ_CBCRVQ010000005.1"/>
</dbReference>
<dbReference type="Pfam" id="PF06032">
    <property type="entry name" value="S-Me-THD_N"/>
    <property type="match status" value="1"/>
</dbReference>
<dbReference type="Proteomes" id="UP000593929">
    <property type="component" value="Chromosome"/>
</dbReference>
<name>A0A099Y8G9_LIMMU</name>
<feature type="domain" description="S-Me-THD-like C-terminal" evidence="2">
    <location>
        <begin position="167"/>
        <end position="353"/>
    </location>
</feature>
<accession>A0A099Y8G9</accession>
<evidence type="ECO:0000313" key="4">
    <source>
        <dbReference type="EMBL" id="QOL70115.1"/>
    </source>
</evidence>
<dbReference type="AlphaFoldDB" id="A0A099Y8G9"/>
<evidence type="ECO:0000313" key="3">
    <source>
        <dbReference type="EMBL" id="KGL66539.1"/>
    </source>
</evidence>
<protein>
    <submittedName>
        <fullName evidence="4">DUF917 domain-containing protein</fullName>
    </submittedName>
</protein>
<proteinExistence type="predicted"/>
<evidence type="ECO:0000313" key="5">
    <source>
        <dbReference type="Proteomes" id="UP000030001"/>
    </source>
</evidence>
<gene>
    <name evidence="4" type="ORF">LM011_02895</name>
    <name evidence="3" type="ORF">LX03_07870</name>
</gene>
<sequence>MRELTEQDIDYISVGASVLGSGGGGDPKVGRLLAKSMIQKYGPVNLISIDELQDDQYVVPVSGMGAPTVSLEKLPSEIELTTPLQELERAFGKKADVIIPIEVGGINSLYPVGAAAKLHLPILDADAIGRAFPEAQMETFHLHGLEPEQVAVGDEKGNVALLKPINAYWSEYMSRALTVQMGGSASVSDYFLAGKDVKGSVVNGTLSLAREIGEILMHQEDYDDVFKALLDRLNGFELYDGKVTAVTRETKQGFNFGTAQIEGLNNYRGKTFSLEFQNETLVAKEGDEILASVPDLIVALDIESAFPITSERLQYGSRVKVVSFPCDPQWRTPIGIETAGPRYFGYDVDYIPVEELQGKEK</sequence>
<feature type="domain" description="S-Me-THD N-terminal" evidence="1">
    <location>
        <begin position="7"/>
        <end position="163"/>
    </location>
</feature>
<dbReference type="EMBL" id="JROC01000035">
    <property type="protein sequence ID" value="KGL66539.1"/>
    <property type="molecule type" value="Genomic_DNA"/>
</dbReference>
<dbReference type="SUPFAM" id="SSF160991">
    <property type="entry name" value="CV3147-like"/>
    <property type="match status" value="1"/>
</dbReference>
<dbReference type="Pfam" id="PF20906">
    <property type="entry name" value="S-Me-THD_C"/>
    <property type="match status" value="1"/>
</dbReference>
<reference evidence="4 6" key="2">
    <citation type="submission" date="2020-10" db="EMBL/GenBank/DDBJ databases">
        <title>Genome sequencing of Lactobacillus mucosae KCTC 21011.</title>
        <authorList>
            <person name="Kim J."/>
        </authorList>
    </citation>
    <scope>NUCLEOTIDE SEQUENCE [LARGE SCALE GENOMIC DNA]</scope>
    <source>
        <strain evidence="4 6">LM011</strain>
    </source>
</reference>
<evidence type="ECO:0000313" key="6">
    <source>
        <dbReference type="Proteomes" id="UP000593929"/>
    </source>
</evidence>
<evidence type="ECO:0000259" key="1">
    <source>
        <dbReference type="Pfam" id="PF06032"/>
    </source>
</evidence>
<reference evidence="3 5" key="1">
    <citation type="submission" date="2014-09" db="EMBL/GenBank/DDBJ databases">
        <title>Lactobacillus mucosae CRL573 Genome Sequencing.</title>
        <authorList>
            <person name="Bleckwedel J."/>
            <person name="Teran L.C."/>
            <person name="Bonacina J."/>
            <person name="Saavedra L."/>
            <person name="Mozzi F.B."/>
            <person name="Raya R.R."/>
        </authorList>
    </citation>
    <scope>NUCLEOTIDE SEQUENCE [LARGE SCALE GENOMIC DNA]</scope>
    <source>
        <strain evidence="3 5">CRL573</strain>
    </source>
</reference>
<dbReference type="Gene3D" id="3.40.1610.10">
    <property type="entry name" value="CV3147-like domain"/>
    <property type="match status" value="1"/>
</dbReference>
<dbReference type="InterPro" id="IPR010318">
    <property type="entry name" value="S-Me-THD_N"/>
</dbReference>
<dbReference type="InterPro" id="IPR027479">
    <property type="entry name" value="S-Me-THD_N_sf"/>
</dbReference>
<evidence type="ECO:0000259" key="2">
    <source>
        <dbReference type="Pfam" id="PF20906"/>
    </source>
</evidence>
<dbReference type="Proteomes" id="UP000030001">
    <property type="component" value="Unassembled WGS sequence"/>
</dbReference>
<organism evidence="3 5">
    <name type="scientific">Limosilactobacillus mucosae</name>
    <name type="common">Lactobacillus mucosae</name>
    <dbReference type="NCBI Taxonomy" id="97478"/>
    <lineage>
        <taxon>Bacteria</taxon>
        <taxon>Bacillati</taxon>
        <taxon>Bacillota</taxon>
        <taxon>Bacilli</taxon>
        <taxon>Lactobacillales</taxon>
        <taxon>Lactobacillaceae</taxon>
        <taxon>Limosilactobacillus</taxon>
    </lineage>
</organism>
<dbReference type="InterPro" id="IPR048350">
    <property type="entry name" value="S-Me-THD-like_C"/>
</dbReference>
<dbReference type="InterPro" id="IPR024071">
    <property type="entry name" value="S-Me-THD_C_sf"/>
</dbReference>
<dbReference type="EMBL" id="CP062966">
    <property type="protein sequence ID" value="QOL70115.1"/>
    <property type="molecule type" value="Genomic_DNA"/>
</dbReference>